<dbReference type="PANTHER" id="PTHR35870">
    <property type="entry name" value="PROTEIN, PUTATIVE (AFU_ORTHOLOGUE AFUA_5G03330)-RELATED"/>
    <property type="match status" value="1"/>
</dbReference>
<comment type="caution">
    <text evidence="2">The sequence shown here is derived from an EMBL/GenBank/DDBJ whole genome shotgun (WGS) entry which is preliminary data.</text>
</comment>
<proteinExistence type="predicted"/>
<accession>A0A074SC17</accession>
<dbReference type="HOGENOM" id="CLU_313902_0_0_1"/>
<evidence type="ECO:0000256" key="1">
    <source>
        <dbReference type="ARBA" id="ARBA00023002"/>
    </source>
</evidence>
<name>A0A074SC17_9AGAM</name>
<dbReference type="Pfam" id="PF14027">
    <property type="entry name" value="Questin_oxidase"/>
    <property type="match status" value="1"/>
</dbReference>
<feature type="non-terminal residue" evidence="2">
    <location>
        <position position="1"/>
    </location>
</feature>
<evidence type="ECO:0000313" key="3">
    <source>
        <dbReference type="Proteomes" id="UP000027456"/>
    </source>
</evidence>
<organism evidence="2 3">
    <name type="scientific">Rhizoctonia solani 123E</name>
    <dbReference type="NCBI Taxonomy" id="1423351"/>
    <lineage>
        <taxon>Eukaryota</taxon>
        <taxon>Fungi</taxon>
        <taxon>Dikarya</taxon>
        <taxon>Basidiomycota</taxon>
        <taxon>Agaricomycotina</taxon>
        <taxon>Agaricomycetes</taxon>
        <taxon>Cantharellales</taxon>
        <taxon>Ceratobasidiaceae</taxon>
        <taxon>Rhizoctonia</taxon>
    </lineage>
</organism>
<dbReference type="AlphaFoldDB" id="A0A074SC17"/>
<dbReference type="OrthoDB" id="10004862at2759"/>
<dbReference type="Proteomes" id="UP000027456">
    <property type="component" value="Unassembled WGS sequence"/>
</dbReference>
<sequence length="933" mass="105310">IFEHYYGFLCVRHLIRMACIGIIRRHGSFETFLSNMRPDCPWNKVTTLLSEASHDIIYASLASNNQVGTLHLLGFSPTTLSAFADDGGLTRADIGFLIDVLWRSRKSMLPLRLKGLLPGLPVFLFLIYHLTQFTDMLEFERPWLNVQDLVQRCYLGNSNTYERNILRQVSRWIHDRVSGGHDFIVKLDYVPVDDDDACTVVKAYSDLLKPPIPLSLAPVMLLDVSMTMFRWISYMLRNPQPSRRALEKLAPIAAKAALERLWLEFDRERDGPMANNRRGFTRVYALDVLNNISAHYFATPDLQIREDMLRMLLGMEIYSLLGRVLALVTYESGVYIGPTHQLSNNVTYDLILPNSTLVLGLLGFMADGVAATSSWVLRLIHSYRTTLDASPFGPGQNAPSQWHHAPDPHMTFPRGIKPRFTAQSFSTVPPNFSFRIRGKYRMTAPEFDNALLEKLFPAPTFSSAFTSPSAPTPNAGITPESTAVLRRLLIENHKRFHIFFNDKGFHNHLSHHLFAAYGIGAPGHVLQAAFDEHAEYQRPAYKSPEPITQDNWTKHLGNEDFYNAYMGFFAHEIQTHGLRQTFERFVFSHEANWAKDEPRMLDRFISGLLHPLIHFGHAAEFGVEGMAVEGLAQAAVHKTAYTKLYDASYFSSSSSTGSYLASLTSALTLGGGAKPQHTHALTILARILVDERLEAGKTCAKESDSKFTDTVNNVGDIIREYASLWKVSEDEKEIQERVEELAWLVALMFGVGGWKKDRDFKADFFLVHLVTSDLFIPSILSLLKPAHKVDLLRAYFPVLLAYFVSRGRPALDVKGFFSSVTVDPKPEHSSVPESSEAVGNPWYTVLTHTIPHRDEHHVKAERALAHSAALYGIRPKGCFSHTELKGAEEIDGTLFVRTGGLLMHTLNWNSELKKTLDTNEDEWKWSRDGLGWD</sequence>
<dbReference type="PANTHER" id="PTHR35870:SF1">
    <property type="entry name" value="PROTEIN, PUTATIVE (AFU_ORTHOLOGUE AFUA_5G03330)-RELATED"/>
    <property type="match status" value="1"/>
</dbReference>
<evidence type="ECO:0000313" key="2">
    <source>
        <dbReference type="EMBL" id="KEP47572.1"/>
    </source>
</evidence>
<keyword evidence="3" id="KW-1185">Reference proteome</keyword>
<protein>
    <submittedName>
        <fullName evidence="2">DUF4243 family protein</fullName>
    </submittedName>
</protein>
<reference evidence="2 3" key="1">
    <citation type="submission" date="2013-12" db="EMBL/GenBank/DDBJ databases">
        <authorList>
            <person name="Cubeta M."/>
            <person name="Pakala S."/>
            <person name="Fedorova N."/>
            <person name="Thomas E."/>
            <person name="Dean R."/>
            <person name="Jabaji S."/>
            <person name="Neate S."/>
            <person name="Toda T."/>
            <person name="Tavantzis S."/>
            <person name="Vilgalys R."/>
            <person name="Bharathan N."/>
            <person name="Pakala S."/>
            <person name="Losada L.S."/>
            <person name="Zafar N."/>
            <person name="Nierman W."/>
        </authorList>
    </citation>
    <scope>NUCLEOTIDE SEQUENCE [LARGE SCALE GENOMIC DNA]</scope>
    <source>
        <strain evidence="2 3">123E</strain>
    </source>
</reference>
<keyword evidence="1" id="KW-0560">Oxidoreductase</keyword>
<dbReference type="STRING" id="1423351.A0A074SC17"/>
<gene>
    <name evidence="2" type="ORF">V565_150950</name>
</gene>
<dbReference type="InterPro" id="IPR025337">
    <property type="entry name" value="Questin_oxidase-like"/>
</dbReference>
<dbReference type="GO" id="GO:0016491">
    <property type="term" value="F:oxidoreductase activity"/>
    <property type="evidence" value="ECO:0007669"/>
    <property type="project" value="UniProtKB-KW"/>
</dbReference>
<dbReference type="EMBL" id="AZST01000705">
    <property type="protein sequence ID" value="KEP47572.1"/>
    <property type="molecule type" value="Genomic_DNA"/>
</dbReference>